<evidence type="ECO:0000256" key="3">
    <source>
        <dbReference type="ARBA" id="ARBA00022475"/>
    </source>
</evidence>
<dbReference type="InterPro" id="IPR018076">
    <property type="entry name" value="T2SS_GspF_dom"/>
</dbReference>
<organism evidence="9 10">
    <name type="scientific">Agaribacter marinus</name>
    <dbReference type="NCBI Taxonomy" id="1431249"/>
    <lineage>
        <taxon>Bacteria</taxon>
        <taxon>Pseudomonadati</taxon>
        <taxon>Pseudomonadota</taxon>
        <taxon>Gammaproteobacteria</taxon>
        <taxon>Alteromonadales</taxon>
        <taxon>Alteromonadaceae</taxon>
        <taxon>Agaribacter</taxon>
    </lineage>
</organism>
<dbReference type="Gene3D" id="1.20.81.30">
    <property type="entry name" value="Type II secretion system (T2SS), domain F"/>
    <property type="match status" value="2"/>
</dbReference>
<evidence type="ECO:0000256" key="2">
    <source>
        <dbReference type="ARBA" id="ARBA00005745"/>
    </source>
</evidence>
<keyword evidence="4 7" id="KW-0812">Transmembrane</keyword>
<evidence type="ECO:0000259" key="8">
    <source>
        <dbReference type="Pfam" id="PF00482"/>
    </source>
</evidence>
<comment type="similarity">
    <text evidence="2">Belongs to the GSP F family.</text>
</comment>
<dbReference type="InterPro" id="IPR003004">
    <property type="entry name" value="GspF/PilC"/>
</dbReference>
<feature type="domain" description="Type II secretion system protein GspF" evidence="8">
    <location>
        <begin position="268"/>
        <end position="386"/>
    </location>
</feature>
<accession>A0AA37SZI6</accession>
<dbReference type="GO" id="GO:0005886">
    <property type="term" value="C:plasma membrane"/>
    <property type="evidence" value="ECO:0007669"/>
    <property type="project" value="UniProtKB-SubCell"/>
</dbReference>
<evidence type="ECO:0000313" key="9">
    <source>
        <dbReference type="EMBL" id="GLR70875.1"/>
    </source>
</evidence>
<evidence type="ECO:0000256" key="6">
    <source>
        <dbReference type="ARBA" id="ARBA00023136"/>
    </source>
</evidence>
<dbReference type="PANTHER" id="PTHR30012:SF0">
    <property type="entry name" value="TYPE II SECRETION SYSTEM PROTEIN F-RELATED"/>
    <property type="match status" value="1"/>
</dbReference>
<feature type="transmembrane region" description="Helical" evidence="7">
    <location>
        <begin position="215"/>
        <end position="234"/>
    </location>
</feature>
<dbReference type="GO" id="GO:0015628">
    <property type="term" value="P:protein secretion by the type II secretion system"/>
    <property type="evidence" value="ECO:0007669"/>
    <property type="project" value="TreeGrafter"/>
</dbReference>
<reference evidence="9" key="1">
    <citation type="journal article" date="2014" name="Int. J. Syst. Evol. Microbiol.">
        <title>Complete genome sequence of Corynebacterium casei LMG S-19264T (=DSM 44701T), isolated from a smear-ripened cheese.</title>
        <authorList>
            <consortium name="US DOE Joint Genome Institute (JGI-PGF)"/>
            <person name="Walter F."/>
            <person name="Albersmeier A."/>
            <person name="Kalinowski J."/>
            <person name="Ruckert C."/>
        </authorList>
    </citation>
    <scope>NUCLEOTIDE SEQUENCE</scope>
    <source>
        <strain evidence="9">NBRC 110023</strain>
    </source>
</reference>
<sequence length="396" mass="42968">MKFDYKGIETQTNQRIVGRIEASSKQEAFKELSNQNIQAFDLHEHKKHQVRGRVVREKDLVLPIQELATLSESGVSLIDAVYAIAENDEHPKLADGFRHIAAKVEGGSKFSDAIVQSNLPFPSFIPPLVRAGELGGTLSIALNSASTQMQYDESVRADIRSALTYPIVLIGSGLGAMLIIFFSVVPKFSHMLDGDNPLPWLAYAVLTLGKTVNQHPYVVAGIVISVLTLLLMTFKQASVRMFVLNKVIDVPVIGPWLSEQDAARWAALAAAMLQARVSLVAALELAAEASNFTNRRARAKNMVKAIESGMTFSEALSQARLIPATSMNLINVGDKTGQLGEMLSAVATLHDKSCKRRMKQVLTLMEPIAILIVGVLIGTMIVGIVLAITASTNINI</sequence>
<protein>
    <submittedName>
        <fullName evidence="9">Type II secretion system protein F</fullName>
    </submittedName>
</protein>
<evidence type="ECO:0000256" key="5">
    <source>
        <dbReference type="ARBA" id="ARBA00022989"/>
    </source>
</evidence>
<keyword evidence="6 7" id="KW-0472">Membrane</keyword>
<evidence type="ECO:0000256" key="1">
    <source>
        <dbReference type="ARBA" id="ARBA00004651"/>
    </source>
</evidence>
<dbReference type="RefSeq" id="WP_284217153.1">
    <property type="nucleotide sequence ID" value="NZ_BSOT01000005.1"/>
</dbReference>
<evidence type="ECO:0000256" key="4">
    <source>
        <dbReference type="ARBA" id="ARBA00022692"/>
    </source>
</evidence>
<evidence type="ECO:0000313" key="10">
    <source>
        <dbReference type="Proteomes" id="UP001156601"/>
    </source>
</evidence>
<evidence type="ECO:0000256" key="7">
    <source>
        <dbReference type="SAM" id="Phobius"/>
    </source>
</evidence>
<dbReference type="PANTHER" id="PTHR30012">
    <property type="entry name" value="GENERAL SECRETION PATHWAY PROTEIN"/>
    <property type="match status" value="1"/>
</dbReference>
<feature type="transmembrane region" description="Helical" evidence="7">
    <location>
        <begin position="368"/>
        <end position="390"/>
    </location>
</feature>
<keyword evidence="10" id="KW-1185">Reference proteome</keyword>
<dbReference type="EMBL" id="BSOT01000005">
    <property type="protein sequence ID" value="GLR70875.1"/>
    <property type="molecule type" value="Genomic_DNA"/>
</dbReference>
<proteinExistence type="inferred from homology"/>
<reference evidence="9" key="2">
    <citation type="submission" date="2023-01" db="EMBL/GenBank/DDBJ databases">
        <title>Draft genome sequence of Agaribacter marinus strain NBRC 110023.</title>
        <authorList>
            <person name="Sun Q."/>
            <person name="Mori K."/>
        </authorList>
    </citation>
    <scope>NUCLEOTIDE SEQUENCE</scope>
    <source>
        <strain evidence="9">NBRC 110023</strain>
    </source>
</reference>
<comment type="caution">
    <text evidence="9">The sequence shown here is derived from an EMBL/GenBank/DDBJ whole genome shotgun (WGS) entry which is preliminary data.</text>
</comment>
<comment type="subcellular location">
    <subcellularLocation>
        <location evidence="1">Cell membrane</location>
        <topology evidence="1">Multi-pass membrane protein</topology>
    </subcellularLocation>
</comment>
<feature type="domain" description="Type II secretion system protein GspF" evidence="8">
    <location>
        <begin position="65"/>
        <end position="186"/>
    </location>
</feature>
<name>A0AA37SZI6_9ALTE</name>
<gene>
    <name evidence="9" type="primary">pilC_1</name>
    <name evidence="9" type="ORF">GCM10007852_17830</name>
</gene>
<feature type="transmembrane region" description="Helical" evidence="7">
    <location>
        <begin position="163"/>
        <end position="185"/>
    </location>
</feature>
<dbReference type="PRINTS" id="PR00812">
    <property type="entry name" value="BCTERIALGSPF"/>
</dbReference>
<keyword evidence="5 7" id="KW-1133">Transmembrane helix</keyword>
<dbReference type="InterPro" id="IPR042094">
    <property type="entry name" value="T2SS_GspF_sf"/>
</dbReference>
<dbReference type="Pfam" id="PF00482">
    <property type="entry name" value="T2SSF"/>
    <property type="match status" value="2"/>
</dbReference>
<dbReference type="Proteomes" id="UP001156601">
    <property type="component" value="Unassembled WGS sequence"/>
</dbReference>
<keyword evidence="3" id="KW-1003">Cell membrane</keyword>
<dbReference type="AlphaFoldDB" id="A0AA37SZI6"/>